<dbReference type="PRINTS" id="PR00821">
    <property type="entry name" value="TAGLIPASE"/>
</dbReference>
<dbReference type="InParanoid" id="A0A6I9VMS7"/>
<dbReference type="GO" id="GO:0016298">
    <property type="term" value="F:lipase activity"/>
    <property type="evidence" value="ECO:0007669"/>
    <property type="project" value="InterPro"/>
</dbReference>
<dbReference type="PANTHER" id="PTHR11610:SF150">
    <property type="entry name" value="FI01825P-RELATED"/>
    <property type="match status" value="1"/>
</dbReference>
<feature type="domain" description="Lipase" evidence="5">
    <location>
        <begin position="26"/>
        <end position="316"/>
    </location>
</feature>
<dbReference type="OMA" id="NNSCAHA"/>
<evidence type="ECO:0000256" key="2">
    <source>
        <dbReference type="ARBA" id="ARBA00010701"/>
    </source>
</evidence>
<dbReference type="FunFam" id="3.40.50.1820:FF:000076">
    <property type="entry name" value="phospholipase A1"/>
    <property type="match status" value="1"/>
</dbReference>
<dbReference type="OrthoDB" id="199913at2759"/>
<accession>A0A6I9VMS7</accession>
<keyword evidence="3" id="KW-0964">Secreted</keyword>
<evidence type="ECO:0000313" key="6">
    <source>
        <dbReference type="Proteomes" id="UP001652620"/>
    </source>
</evidence>
<proteinExistence type="inferred from homology"/>
<dbReference type="GeneID" id="105232032"/>
<dbReference type="AlphaFoldDB" id="A0A6I9VMS7"/>
<comment type="subcellular location">
    <subcellularLocation>
        <location evidence="1">Secreted</location>
    </subcellularLocation>
</comment>
<sequence length="326" mass="36225">MELKDLLFAESRYSTNKKYKRIFATTIALPLRESSLDTIIAGTRFYLYTASNPEEPQEIRINDADSVKNSYFDKSRHTKIIIHGWTGSYLTKPNEEVRHAYLTQEDYNIISVDWSTDAALNYISSRAKVPVVGEDIADLLDFLNEQFNLSYDKVVLVGHSLGAHVAGYCGKIVKHGKIAGIVGLDPAFPLYNYNDPSTRLSTDDAKFVLSIQTNGSFKGFPQPIGSAAFYPNWGLKQPGCGADLSGTCSHGRSITLYAEALRGYVFTPLYECSSYDDITAKAGCDTIRRDVQVGDPLQIIQKAGIYYFTTNDESPFGILGDRSLQK</sequence>
<dbReference type="GO" id="GO:0005615">
    <property type="term" value="C:extracellular space"/>
    <property type="evidence" value="ECO:0007669"/>
    <property type="project" value="TreeGrafter"/>
</dbReference>
<evidence type="ECO:0000259" key="5">
    <source>
        <dbReference type="Pfam" id="PF00151"/>
    </source>
</evidence>
<dbReference type="Gene3D" id="3.40.50.1820">
    <property type="entry name" value="alpha/beta hydrolase"/>
    <property type="match status" value="1"/>
</dbReference>
<dbReference type="GO" id="GO:0017171">
    <property type="term" value="F:serine hydrolase activity"/>
    <property type="evidence" value="ECO:0007669"/>
    <property type="project" value="TreeGrafter"/>
</dbReference>
<evidence type="ECO:0000256" key="4">
    <source>
        <dbReference type="RuleBase" id="RU004262"/>
    </source>
</evidence>
<dbReference type="Proteomes" id="UP001652620">
    <property type="component" value="Chromosome 4"/>
</dbReference>
<dbReference type="PANTHER" id="PTHR11610">
    <property type="entry name" value="LIPASE"/>
    <property type="match status" value="1"/>
</dbReference>
<dbReference type="GO" id="GO:0016042">
    <property type="term" value="P:lipid catabolic process"/>
    <property type="evidence" value="ECO:0007669"/>
    <property type="project" value="TreeGrafter"/>
</dbReference>
<dbReference type="InterPro" id="IPR000734">
    <property type="entry name" value="TAG_lipase"/>
</dbReference>
<gene>
    <name evidence="7" type="primary">LOC105232032</name>
</gene>
<dbReference type="CDD" id="cd00707">
    <property type="entry name" value="Pancreat_lipase_like"/>
    <property type="match status" value="1"/>
</dbReference>
<dbReference type="Pfam" id="PF00151">
    <property type="entry name" value="Lipase"/>
    <property type="match status" value="1"/>
</dbReference>
<dbReference type="InterPro" id="IPR013818">
    <property type="entry name" value="Lipase"/>
</dbReference>
<dbReference type="KEGG" id="bdr:105232032"/>
<evidence type="ECO:0000256" key="3">
    <source>
        <dbReference type="ARBA" id="ARBA00022525"/>
    </source>
</evidence>
<organism evidence="6 7">
    <name type="scientific">Bactrocera dorsalis</name>
    <name type="common">Oriental fruit fly</name>
    <name type="synonym">Dacus dorsalis</name>
    <dbReference type="NCBI Taxonomy" id="27457"/>
    <lineage>
        <taxon>Eukaryota</taxon>
        <taxon>Metazoa</taxon>
        <taxon>Ecdysozoa</taxon>
        <taxon>Arthropoda</taxon>
        <taxon>Hexapoda</taxon>
        <taxon>Insecta</taxon>
        <taxon>Pterygota</taxon>
        <taxon>Neoptera</taxon>
        <taxon>Endopterygota</taxon>
        <taxon>Diptera</taxon>
        <taxon>Brachycera</taxon>
        <taxon>Muscomorpha</taxon>
        <taxon>Tephritoidea</taxon>
        <taxon>Tephritidae</taxon>
        <taxon>Bactrocera</taxon>
        <taxon>Bactrocera</taxon>
    </lineage>
</organism>
<dbReference type="SUPFAM" id="SSF53474">
    <property type="entry name" value="alpha/beta-Hydrolases"/>
    <property type="match status" value="1"/>
</dbReference>
<dbReference type="InterPro" id="IPR033906">
    <property type="entry name" value="Lipase_N"/>
</dbReference>
<dbReference type="InterPro" id="IPR029058">
    <property type="entry name" value="AB_hydrolase_fold"/>
</dbReference>
<keyword evidence="6" id="KW-1185">Reference proteome</keyword>
<evidence type="ECO:0000313" key="7">
    <source>
        <dbReference type="RefSeq" id="XP_011211895.1"/>
    </source>
</evidence>
<reference evidence="7" key="1">
    <citation type="submission" date="2025-08" db="UniProtKB">
        <authorList>
            <consortium name="RefSeq"/>
        </authorList>
    </citation>
    <scope>IDENTIFICATION</scope>
    <source>
        <tissue evidence="7">Adult</tissue>
    </source>
</reference>
<dbReference type="RefSeq" id="XP_011211895.1">
    <property type="nucleotide sequence ID" value="XM_011213593.4"/>
</dbReference>
<name>A0A6I9VMS7_BACDO</name>
<protein>
    <submittedName>
        <fullName evidence="7">Pancreatic lipase-related protein 2 isoform X1</fullName>
    </submittedName>
</protein>
<comment type="similarity">
    <text evidence="2 4">Belongs to the AB hydrolase superfamily. Lipase family.</text>
</comment>
<evidence type="ECO:0000256" key="1">
    <source>
        <dbReference type="ARBA" id="ARBA00004613"/>
    </source>
</evidence>